<feature type="repeat" description="PPR" evidence="1">
    <location>
        <begin position="12"/>
        <end position="47"/>
    </location>
</feature>
<name>A0A4P9ZSL8_9FUNG</name>
<evidence type="ECO:0000313" key="3">
    <source>
        <dbReference type="Proteomes" id="UP000268162"/>
    </source>
</evidence>
<proteinExistence type="predicted"/>
<dbReference type="Proteomes" id="UP000268162">
    <property type="component" value="Unassembled WGS sequence"/>
</dbReference>
<evidence type="ECO:0008006" key="4">
    <source>
        <dbReference type="Google" id="ProtNLM"/>
    </source>
</evidence>
<dbReference type="PROSITE" id="PS51375">
    <property type="entry name" value="PPR"/>
    <property type="match status" value="1"/>
</dbReference>
<protein>
    <recommendedName>
        <fullName evidence="4">Pentatricopeptide repeat-containing protein</fullName>
    </recommendedName>
</protein>
<gene>
    <name evidence="2" type="ORF">BJ085DRAFT_36335</name>
</gene>
<dbReference type="AlphaFoldDB" id="A0A4P9ZSL8"/>
<accession>A0A4P9ZSL8</accession>
<evidence type="ECO:0000313" key="2">
    <source>
        <dbReference type="EMBL" id="RKP35702.1"/>
    </source>
</evidence>
<dbReference type="InterPro" id="IPR011990">
    <property type="entry name" value="TPR-like_helical_dom_sf"/>
</dbReference>
<evidence type="ECO:0000256" key="1">
    <source>
        <dbReference type="PROSITE-ProRule" id="PRU00708"/>
    </source>
</evidence>
<dbReference type="EMBL" id="ML002809">
    <property type="protein sequence ID" value="RKP35702.1"/>
    <property type="molecule type" value="Genomic_DNA"/>
</dbReference>
<organism evidence="2 3">
    <name type="scientific">Dimargaris cristalligena</name>
    <dbReference type="NCBI Taxonomy" id="215637"/>
    <lineage>
        <taxon>Eukaryota</taxon>
        <taxon>Fungi</taxon>
        <taxon>Fungi incertae sedis</taxon>
        <taxon>Zoopagomycota</taxon>
        <taxon>Kickxellomycotina</taxon>
        <taxon>Dimargaritomycetes</taxon>
        <taxon>Dimargaritales</taxon>
        <taxon>Dimargaritaceae</taxon>
        <taxon>Dimargaris</taxon>
    </lineage>
</organism>
<dbReference type="Gene3D" id="1.25.40.10">
    <property type="entry name" value="Tetratricopeptide repeat domain"/>
    <property type="match status" value="1"/>
</dbReference>
<dbReference type="InterPro" id="IPR002885">
    <property type="entry name" value="PPR_rpt"/>
</dbReference>
<keyword evidence="3" id="KW-1185">Reference proteome</keyword>
<reference evidence="3" key="1">
    <citation type="journal article" date="2018" name="Nat. Microbiol.">
        <title>Leveraging single-cell genomics to expand the fungal tree of life.</title>
        <authorList>
            <person name="Ahrendt S.R."/>
            <person name="Quandt C.A."/>
            <person name="Ciobanu D."/>
            <person name="Clum A."/>
            <person name="Salamov A."/>
            <person name="Andreopoulos B."/>
            <person name="Cheng J.F."/>
            <person name="Woyke T."/>
            <person name="Pelin A."/>
            <person name="Henrissat B."/>
            <person name="Reynolds N.K."/>
            <person name="Benny G.L."/>
            <person name="Smith M.E."/>
            <person name="James T.Y."/>
            <person name="Grigoriev I.V."/>
        </authorList>
    </citation>
    <scope>NUCLEOTIDE SEQUENCE [LARGE SCALE GENOMIC DNA]</scope>
    <source>
        <strain evidence="3">RSA 468</strain>
    </source>
</reference>
<sequence length="94" mass="10678">LTFLAAQHSVFNTNNFTSLIEYYCAKDQPDLAWQVLTETMPRERCPPDAKLINNLRTGLVACGASEYLLRLDVYLRTPANRHLNSPSNESHPED</sequence>
<feature type="non-terminal residue" evidence="2">
    <location>
        <position position="1"/>
    </location>
</feature>